<evidence type="ECO:0000313" key="3">
    <source>
        <dbReference type="Proteomes" id="UP000631114"/>
    </source>
</evidence>
<evidence type="ECO:0000313" key="2">
    <source>
        <dbReference type="EMBL" id="KAF9612424.1"/>
    </source>
</evidence>
<comment type="caution">
    <text evidence="2">The sequence shown here is derived from an EMBL/GenBank/DDBJ whole genome shotgun (WGS) entry which is preliminary data.</text>
</comment>
<organism evidence="2 3">
    <name type="scientific">Coptis chinensis</name>
    <dbReference type="NCBI Taxonomy" id="261450"/>
    <lineage>
        <taxon>Eukaryota</taxon>
        <taxon>Viridiplantae</taxon>
        <taxon>Streptophyta</taxon>
        <taxon>Embryophyta</taxon>
        <taxon>Tracheophyta</taxon>
        <taxon>Spermatophyta</taxon>
        <taxon>Magnoliopsida</taxon>
        <taxon>Ranunculales</taxon>
        <taxon>Ranunculaceae</taxon>
        <taxon>Coptidoideae</taxon>
        <taxon>Coptis</taxon>
    </lineage>
</organism>
<proteinExistence type="predicted"/>
<dbReference type="AlphaFoldDB" id="A0A835I8R6"/>
<keyword evidence="3" id="KW-1185">Reference proteome</keyword>
<dbReference type="EMBL" id="JADFTS010000004">
    <property type="protein sequence ID" value="KAF9612424.1"/>
    <property type="molecule type" value="Genomic_DNA"/>
</dbReference>
<evidence type="ECO:0008006" key="4">
    <source>
        <dbReference type="Google" id="ProtNLM"/>
    </source>
</evidence>
<keyword evidence="1" id="KW-0732">Signal</keyword>
<evidence type="ECO:0000256" key="1">
    <source>
        <dbReference type="SAM" id="SignalP"/>
    </source>
</evidence>
<name>A0A835I8R6_9MAGN</name>
<feature type="chain" id="PRO_5033016356" description="Dirigent protein" evidence="1">
    <location>
        <begin position="24"/>
        <end position="113"/>
    </location>
</feature>
<sequence length="113" mass="13037">MASALTNFFNLLVLSTILIIKNGENSEWISETKLLGQMKEKFSHLHFYFHDTIDGGKPSASKYSWTESPGFGTMMITKRSLDEGLELTSETSWKKLKVYMHRQLKKSRVCLWS</sequence>
<accession>A0A835I8R6</accession>
<dbReference type="Proteomes" id="UP000631114">
    <property type="component" value="Unassembled WGS sequence"/>
</dbReference>
<gene>
    <name evidence="2" type="ORF">IFM89_039457</name>
</gene>
<protein>
    <recommendedName>
        <fullName evidence="4">Dirigent protein</fullName>
    </recommendedName>
</protein>
<reference evidence="2 3" key="1">
    <citation type="submission" date="2020-10" db="EMBL/GenBank/DDBJ databases">
        <title>The Coptis chinensis genome and diversification of protoberbering-type alkaloids.</title>
        <authorList>
            <person name="Wang B."/>
            <person name="Shu S."/>
            <person name="Song C."/>
            <person name="Liu Y."/>
        </authorList>
    </citation>
    <scope>NUCLEOTIDE SEQUENCE [LARGE SCALE GENOMIC DNA]</scope>
    <source>
        <strain evidence="2">HL-2020</strain>
        <tissue evidence="2">Leaf</tissue>
    </source>
</reference>
<feature type="signal peptide" evidence="1">
    <location>
        <begin position="1"/>
        <end position="23"/>
    </location>
</feature>